<name>A0A6I2GJH3_9LACT</name>
<feature type="transmembrane region" description="Helical" evidence="1">
    <location>
        <begin position="162"/>
        <end position="181"/>
    </location>
</feature>
<reference evidence="5 7" key="1">
    <citation type="submission" date="2019-11" db="EMBL/GenBank/DDBJ databases">
        <title>Characterisation of Fundicoccus ignavus gen. nov. sp. nov., a novel genus of the family Aerococcaceae from bulk tank milk.</title>
        <authorList>
            <person name="Siebert A."/>
            <person name="Huptas C."/>
            <person name="Wenning M."/>
            <person name="Scherer S."/>
            <person name="Doll E.V."/>
        </authorList>
    </citation>
    <scope>NUCLEOTIDE SEQUENCE [LARGE SCALE GENOMIC DNA]</scope>
    <source>
        <strain evidence="5 7">DSM 109652</strain>
    </source>
</reference>
<evidence type="ECO:0000313" key="8">
    <source>
        <dbReference type="Proteomes" id="UP000469870"/>
    </source>
</evidence>
<evidence type="ECO:0000259" key="2">
    <source>
        <dbReference type="Pfam" id="PF14501"/>
    </source>
</evidence>
<keyword evidence="6" id="KW-1185">Reference proteome</keyword>
<dbReference type="EMBL" id="WJQR01000001">
    <property type="protein sequence ID" value="MRI80488.1"/>
    <property type="molecule type" value="Genomic_DNA"/>
</dbReference>
<evidence type="ECO:0000313" key="4">
    <source>
        <dbReference type="EMBL" id="MRI84738.1"/>
    </source>
</evidence>
<keyword evidence="1" id="KW-1133">Transmembrane helix</keyword>
<dbReference type="Pfam" id="PF14501">
    <property type="entry name" value="HATPase_c_5"/>
    <property type="match status" value="1"/>
</dbReference>
<feature type="transmembrane region" description="Helical" evidence="1">
    <location>
        <begin position="92"/>
        <end position="112"/>
    </location>
</feature>
<feature type="transmembrane region" description="Helical" evidence="1">
    <location>
        <begin position="124"/>
        <end position="141"/>
    </location>
</feature>
<dbReference type="Proteomes" id="UP000430975">
    <property type="component" value="Unassembled WGS sequence"/>
</dbReference>
<feature type="transmembrane region" description="Helical" evidence="1">
    <location>
        <begin position="6"/>
        <end position="26"/>
    </location>
</feature>
<reference evidence="6 8" key="2">
    <citation type="submission" date="2019-11" db="EMBL/GenBank/DDBJ databases">
        <title>Characterisation of Fundicoccus ignavus gen. nov. sp. nov., a novel genus of the family Aerococcaceae isolated from bulk tank milk.</title>
        <authorList>
            <person name="Siebert A."/>
            <person name="Huptas C."/>
            <person name="Wenning M."/>
            <person name="Scherer S."/>
            <person name="Doll E.V."/>
        </authorList>
    </citation>
    <scope>NUCLEOTIDE SEQUENCE [LARGE SCALE GENOMIC DNA]</scope>
    <source>
        <strain evidence="3 8">DSM 109653</strain>
        <strain evidence="4 6">WS4759</strain>
    </source>
</reference>
<dbReference type="AlphaFoldDB" id="A0A6I2GJH3"/>
<keyword evidence="1" id="KW-0472">Membrane</keyword>
<dbReference type="RefSeq" id="WP_153833555.1">
    <property type="nucleotide sequence ID" value="NZ_WJQS01000002.1"/>
</dbReference>
<evidence type="ECO:0000313" key="7">
    <source>
        <dbReference type="Proteomes" id="UP000440066"/>
    </source>
</evidence>
<keyword evidence="1" id="KW-0812">Transmembrane</keyword>
<dbReference type="InterPro" id="IPR032834">
    <property type="entry name" value="NatK-like_C"/>
</dbReference>
<feature type="transmembrane region" description="Helical" evidence="1">
    <location>
        <begin position="193"/>
        <end position="215"/>
    </location>
</feature>
<feature type="transmembrane region" description="Helical" evidence="1">
    <location>
        <begin position="38"/>
        <end position="57"/>
    </location>
</feature>
<dbReference type="SUPFAM" id="SSF55874">
    <property type="entry name" value="ATPase domain of HSP90 chaperone/DNA topoisomerase II/histidine kinase"/>
    <property type="match status" value="1"/>
</dbReference>
<sequence>MNTDSLPILFELILCVIDTAILYRFASLFLKRKMLSPYSQWGLAIIHTLITFVLSFIAVYSTITTLILTLTFVVYIFLVFEGSAHTKIRVALIAYVCLGVITAVVQSLIISWTPVTLTLIDSNIFIWMGVGVGIKCIYLLSAELGSLIVKGEIIQPFIGSRITHLLFISTFLMLLVLFDYLVDDFHTSDSDAIHYMIFFFGVFFSLLFVLIILYSRQKHKALTYKHLLQELKLKEQADLNLLSHNMEFLKTKHDLKNHLISLKSLLEIGKAEEADTYITSLLAQPTFKTYVHSKNDIINALLNSKIAENPSIRFHIRLNIEEFPFHARHLTVILGNILDNAIEAVTLLTTTEKEIEVIITENHDYGKIVVINPFDGELEEKEGQLFSRKGKARQGIGLMNVQQMITESGGKMIYATDNQIFRVTVLLKKEG</sequence>
<dbReference type="EMBL" id="WJQT01000034">
    <property type="protein sequence ID" value="MRJ48508.1"/>
    <property type="molecule type" value="Genomic_DNA"/>
</dbReference>
<dbReference type="Gene3D" id="3.30.565.10">
    <property type="entry name" value="Histidine kinase-like ATPase, C-terminal domain"/>
    <property type="match status" value="1"/>
</dbReference>
<organism evidence="4 6">
    <name type="scientific">Fundicoccus ignavus</name>
    <dbReference type="NCBI Taxonomy" id="2664442"/>
    <lineage>
        <taxon>Bacteria</taxon>
        <taxon>Bacillati</taxon>
        <taxon>Bacillota</taxon>
        <taxon>Bacilli</taxon>
        <taxon>Lactobacillales</taxon>
        <taxon>Aerococcaceae</taxon>
        <taxon>Fundicoccus</taxon>
    </lineage>
</organism>
<evidence type="ECO:0000313" key="6">
    <source>
        <dbReference type="Proteomes" id="UP000430975"/>
    </source>
</evidence>
<comment type="caution">
    <text evidence="4">The sequence shown here is derived from an EMBL/GenBank/DDBJ whole genome shotgun (WGS) entry which is preliminary data.</text>
</comment>
<dbReference type="Proteomes" id="UP000469870">
    <property type="component" value="Unassembled WGS sequence"/>
</dbReference>
<gene>
    <name evidence="5" type="ORF">GF867_13225</name>
    <name evidence="4" type="ORF">GIY09_02345</name>
    <name evidence="3" type="ORF">GIY11_00380</name>
</gene>
<evidence type="ECO:0000313" key="3">
    <source>
        <dbReference type="EMBL" id="MRI80488.1"/>
    </source>
</evidence>
<dbReference type="InterPro" id="IPR036890">
    <property type="entry name" value="HATPase_C_sf"/>
</dbReference>
<feature type="domain" description="Sensor histidine kinase NatK-like C-terminal" evidence="2">
    <location>
        <begin position="329"/>
        <end position="427"/>
    </location>
</feature>
<dbReference type="Proteomes" id="UP000440066">
    <property type="component" value="Unassembled WGS sequence"/>
</dbReference>
<proteinExistence type="predicted"/>
<protein>
    <submittedName>
        <fullName evidence="4">GHKL domain-containing protein</fullName>
    </submittedName>
</protein>
<accession>A0A6I2GJH3</accession>
<evidence type="ECO:0000256" key="1">
    <source>
        <dbReference type="SAM" id="Phobius"/>
    </source>
</evidence>
<dbReference type="EMBL" id="WJQS01000002">
    <property type="protein sequence ID" value="MRI84738.1"/>
    <property type="molecule type" value="Genomic_DNA"/>
</dbReference>
<evidence type="ECO:0000313" key="5">
    <source>
        <dbReference type="EMBL" id="MRJ48508.1"/>
    </source>
</evidence>